<proteinExistence type="predicted"/>
<organism evidence="2 3">
    <name type="scientific">Popillia japonica</name>
    <name type="common">Japanese beetle</name>
    <dbReference type="NCBI Taxonomy" id="7064"/>
    <lineage>
        <taxon>Eukaryota</taxon>
        <taxon>Metazoa</taxon>
        <taxon>Ecdysozoa</taxon>
        <taxon>Arthropoda</taxon>
        <taxon>Hexapoda</taxon>
        <taxon>Insecta</taxon>
        <taxon>Pterygota</taxon>
        <taxon>Neoptera</taxon>
        <taxon>Endopterygota</taxon>
        <taxon>Coleoptera</taxon>
        <taxon>Polyphaga</taxon>
        <taxon>Scarabaeiformia</taxon>
        <taxon>Scarabaeidae</taxon>
        <taxon>Rutelinae</taxon>
        <taxon>Popillia</taxon>
    </lineage>
</organism>
<evidence type="ECO:0000259" key="1">
    <source>
        <dbReference type="Pfam" id="PF21787"/>
    </source>
</evidence>
<gene>
    <name evidence="2" type="ORF">QE152_g39267</name>
</gene>
<evidence type="ECO:0000313" key="3">
    <source>
        <dbReference type="Proteomes" id="UP001458880"/>
    </source>
</evidence>
<dbReference type="InterPro" id="IPR048365">
    <property type="entry name" value="TNP-like_RNaseH_N"/>
</dbReference>
<evidence type="ECO:0000313" key="2">
    <source>
        <dbReference type="EMBL" id="KAK9680229.1"/>
    </source>
</evidence>
<comment type="caution">
    <text evidence="2">The sequence shown here is derived from an EMBL/GenBank/DDBJ whole genome shotgun (WGS) entry which is preliminary data.</text>
</comment>
<reference evidence="2 3" key="1">
    <citation type="journal article" date="2024" name="BMC Genomics">
        <title>De novo assembly and annotation of Popillia japonica's genome with initial clues to its potential as an invasive pest.</title>
        <authorList>
            <person name="Cucini C."/>
            <person name="Boschi S."/>
            <person name="Funari R."/>
            <person name="Cardaioli E."/>
            <person name="Iannotti N."/>
            <person name="Marturano G."/>
            <person name="Paoli F."/>
            <person name="Bruttini M."/>
            <person name="Carapelli A."/>
            <person name="Frati F."/>
            <person name="Nardi F."/>
        </authorList>
    </citation>
    <scope>NUCLEOTIDE SEQUENCE [LARGE SCALE GENOMIC DNA]</scope>
    <source>
        <strain evidence="2">DMR45628</strain>
    </source>
</reference>
<protein>
    <submittedName>
        <fullName evidence="2">Transposase protein</fullName>
    </submittedName>
</protein>
<name>A0AAW1HUF6_POPJA</name>
<dbReference type="EMBL" id="JASPKY010000920">
    <property type="protein sequence ID" value="KAK9680229.1"/>
    <property type="molecule type" value="Genomic_DNA"/>
</dbReference>
<dbReference type="Proteomes" id="UP001458880">
    <property type="component" value="Unassembled WGS sequence"/>
</dbReference>
<keyword evidence="3" id="KW-1185">Reference proteome</keyword>
<sequence>MLSTTEGNIFLPSRTSLINLLRRVPFHTGINESILKLIKAAVDSMAPKDRYCQIMFDEMALEPSLAFNTRKDIIIGFQDNGDEQTSNLFADKAMVFMARGICRKWKQVIEYYLNEGGMKKDILAVKIKEIVRAARSIGLKIVAIICGQASANISAIKQLYCETEQIYRRNKLENRNFGFEMTAKK</sequence>
<dbReference type="Pfam" id="PF21787">
    <property type="entry name" value="TNP-like_RNaseH_N"/>
    <property type="match status" value="1"/>
</dbReference>
<accession>A0AAW1HUF6</accession>
<feature type="domain" description="Transposable element P transposase-like RNase H" evidence="1">
    <location>
        <begin position="27"/>
        <end position="159"/>
    </location>
</feature>
<dbReference type="AlphaFoldDB" id="A0AAW1HUF6"/>